<dbReference type="GO" id="GO:0006227">
    <property type="term" value="P:dUDP biosynthetic process"/>
    <property type="evidence" value="ECO:0007669"/>
    <property type="project" value="TreeGrafter"/>
</dbReference>
<evidence type="ECO:0000256" key="3">
    <source>
        <dbReference type="ARBA" id="ARBA00022727"/>
    </source>
</evidence>
<dbReference type="GO" id="GO:0004798">
    <property type="term" value="F:dTMP kinase activity"/>
    <property type="evidence" value="ECO:0007669"/>
    <property type="project" value="UniProtKB-UniRule"/>
</dbReference>
<dbReference type="Proteomes" id="UP000319342">
    <property type="component" value="Chromosome"/>
</dbReference>
<dbReference type="Gene3D" id="3.40.50.300">
    <property type="entry name" value="P-loop containing nucleotide triphosphate hydrolases"/>
    <property type="match status" value="1"/>
</dbReference>
<proteinExistence type="inferred from homology"/>
<dbReference type="HAMAP" id="MF_00165">
    <property type="entry name" value="Thymidylate_kinase"/>
    <property type="match status" value="1"/>
</dbReference>
<organism evidence="10 11">
    <name type="scientific">Rohdeia mirabilis</name>
    <dbReference type="NCBI Taxonomy" id="2528008"/>
    <lineage>
        <taxon>Bacteria</taxon>
        <taxon>Pseudomonadati</taxon>
        <taxon>Planctomycetota</taxon>
        <taxon>Planctomycetia</taxon>
        <taxon>Planctomycetia incertae sedis</taxon>
        <taxon>Rohdeia</taxon>
    </lineage>
</organism>
<name>A0A518D0C3_9BACT</name>
<evidence type="ECO:0000313" key="11">
    <source>
        <dbReference type="Proteomes" id="UP000319342"/>
    </source>
</evidence>
<feature type="binding site" evidence="8">
    <location>
        <begin position="22"/>
        <end position="29"/>
    </location>
    <ligand>
        <name>ATP</name>
        <dbReference type="ChEBI" id="CHEBI:30616"/>
    </ligand>
</feature>
<evidence type="ECO:0000256" key="4">
    <source>
        <dbReference type="ARBA" id="ARBA00022741"/>
    </source>
</evidence>
<keyword evidence="11" id="KW-1185">Reference proteome</keyword>
<evidence type="ECO:0000256" key="1">
    <source>
        <dbReference type="ARBA" id="ARBA00009776"/>
    </source>
</evidence>
<evidence type="ECO:0000313" key="10">
    <source>
        <dbReference type="EMBL" id="QDU84905.1"/>
    </source>
</evidence>
<dbReference type="GO" id="GO:0005524">
    <property type="term" value="F:ATP binding"/>
    <property type="evidence" value="ECO:0007669"/>
    <property type="project" value="UniProtKB-UniRule"/>
</dbReference>
<evidence type="ECO:0000256" key="8">
    <source>
        <dbReference type="HAMAP-Rule" id="MF_00165"/>
    </source>
</evidence>
<keyword evidence="3 8" id="KW-0545">Nucleotide biosynthesis</keyword>
<dbReference type="InterPro" id="IPR018095">
    <property type="entry name" value="Thymidylate_kin_CS"/>
</dbReference>
<dbReference type="Pfam" id="PF02223">
    <property type="entry name" value="Thymidylate_kin"/>
    <property type="match status" value="1"/>
</dbReference>
<keyword evidence="5 8" id="KW-0418">Kinase</keyword>
<dbReference type="CDD" id="cd01672">
    <property type="entry name" value="TMPK"/>
    <property type="match status" value="1"/>
</dbReference>
<keyword evidence="6 8" id="KW-0067">ATP-binding</keyword>
<dbReference type="PANTHER" id="PTHR10344:SF4">
    <property type="entry name" value="UMP-CMP KINASE 2, MITOCHONDRIAL"/>
    <property type="match status" value="1"/>
</dbReference>
<comment type="function">
    <text evidence="8">Phosphorylation of dTMP to form dTDP in both de novo and salvage pathways of dTTP synthesis.</text>
</comment>
<evidence type="ECO:0000259" key="9">
    <source>
        <dbReference type="Pfam" id="PF02223"/>
    </source>
</evidence>
<accession>A0A518D0C3</accession>
<sequence>MSTDATSTVPETGRGLFVVLDGVDGCGKSTQAERLARVLEEEGPGGCVHVREPGTTALGEALRALLLDGREDLDAGTEALLFAAARRHLLVSEIEPALAAGKDVVCERFHASTYAYQGVAGGLGAATVLDLLGTFADRPAPDLELVLDLDPASAGERRGADSDRIEAKGLDFQRRVAAAYREYTAEPGRTRAHSIDARGSEDEVHARVLAAVHAVRGGARSGTASRNSED</sequence>
<dbReference type="EC" id="2.7.4.9" evidence="8"/>
<evidence type="ECO:0000256" key="2">
    <source>
        <dbReference type="ARBA" id="ARBA00022679"/>
    </source>
</evidence>
<reference evidence="10 11" key="1">
    <citation type="submission" date="2019-02" db="EMBL/GenBank/DDBJ databases">
        <title>Deep-cultivation of Planctomycetes and their phenomic and genomic characterization uncovers novel biology.</title>
        <authorList>
            <person name="Wiegand S."/>
            <person name="Jogler M."/>
            <person name="Boedeker C."/>
            <person name="Pinto D."/>
            <person name="Vollmers J."/>
            <person name="Rivas-Marin E."/>
            <person name="Kohn T."/>
            <person name="Peeters S.H."/>
            <person name="Heuer A."/>
            <person name="Rast P."/>
            <person name="Oberbeckmann S."/>
            <person name="Bunk B."/>
            <person name="Jeske O."/>
            <person name="Meyerdierks A."/>
            <person name="Storesund J.E."/>
            <person name="Kallscheuer N."/>
            <person name="Luecker S."/>
            <person name="Lage O.M."/>
            <person name="Pohl T."/>
            <person name="Merkel B.J."/>
            <person name="Hornburger P."/>
            <person name="Mueller R.-W."/>
            <person name="Bruemmer F."/>
            <person name="Labrenz M."/>
            <person name="Spormann A.M."/>
            <person name="Op den Camp H."/>
            <person name="Overmann J."/>
            <person name="Amann R."/>
            <person name="Jetten M.S.M."/>
            <person name="Mascher T."/>
            <person name="Medema M.H."/>
            <person name="Devos D.P."/>
            <person name="Kaster A.-K."/>
            <person name="Ovreas L."/>
            <person name="Rohde M."/>
            <person name="Galperin M.Y."/>
            <person name="Jogler C."/>
        </authorList>
    </citation>
    <scope>NUCLEOTIDE SEQUENCE [LARGE SCALE GENOMIC DNA]</scope>
    <source>
        <strain evidence="10 11">Pla163</strain>
    </source>
</reference>
<dbReference type="PANTHER" id="PTHR10344">
    <property type="entry name" value="THYMIDYLATE KINASE"/>
    <property type="match status" value="1"/>
</dbReference>
<protein>
    <recommendedName>
        <fullName evidence="8">Thymidylate kinase</fullName>
        <ecNumber evidence="8">2.7.4.9</ecNumber>
    </recommendedName>
    <alternativeName>
        <fullName evidence="8">dTMP kinase</fullName>
    </alternativeName>
</protein>
<dbReference type="NCBIfam" id="TIGR00041">
    <property type="entry name" value="DTMP_kinase"/>
    <property type="match status" value="1"/>
</dbReference>
<evidence type="ECO:0000256" key="5">
    <source>
        <dbReference type="ARBA" id="ARBA00022777"/>
    </source>
</evidence>
<gene>
    <name evidence="8 10" type="primary">tmk</name>
    <name evidence="10" type="ORF">Pla163_20240</name>
</gene>
<dbReference type="AlphaFoldDB" id="A0A518D0C3"/>
<evidence type="ECO:0000256" key="6">
    <source>
        <dbReference type="ARBA" id="ARBA00022840"/>
    </source>
</evidence>
<dbReference type="SUPFAM" id="SSF52540">
    <property type="entry name" value="P-loop containing nucleoside triphosphate hydrolases"/>
    <property type="match status" value="1"/>
</dbReference>
<dbReference type="InterPro" id="IPR027417">
    <property type="entry name" value="P-loop_NTPase"/>
</dbReference>
<keyword evidence="2 8" id="KW-0808">Transferase</keyword>
<feature type="domain" description="Thymidylate kinase-like" evidence="9">
    <location>
        <begin position="20"/>
        <end position="207"/>
    </location>
</feature>
<comment type="similarity">
    <text evidence="1 8">Belongs to the thymidylate kinase family.</text>
</comment>
<dbReference type="RefSeq" id="WP_145187264.1">
    <property type="nucleotide sequence ID" value="NZ_CP036290.1"/>
</dbReference>
<evidence type="ECO:0000256" key="7">
    <source>
        <dbReference type="ARBA" id="ARBA00048743"/>
    </source>
</evidence>
<dbReference type="InterPro" id="IPR039430">
    <property type="entry name" value="Thymidylate_kin-like_dom"/>
</dbReference>
<dbReference type="OrthoDB" id="9774907at2"/>
<dbReference type="GO" id="GO:0005829">
    <property type="term" value="C:cytosol"/>
    <property type="evidence" value="ECO:0007669"/>
    <property type="project" value="TreeGrafter"/>
</dbReference>
<keyword evidence="4 8" id="KW-0547">Nucleotide-binding</keyword>
<dbReference type="InterPro" id="IPR018094">
    <property type="entry name" value="Thymidylate_kinase"/>
</dbReference>
<dbReference type="EMBL" id="CP036290">
    <property type="protein sequence ID" value="QDU84905.1"/>
    <property type="molecule type" value="Genomic_DNA"/>
</dbReference>
<comment type="catalytic activity">
    <reaction evidence="7 8">
        <text>dTMP + ATP = dTDP + ADP</text>
        <dbReference type="Rhea" id="RHEA:13517"/>
        <dbReference type="ChEBI" id="CHEBI:30616"/>
        <dbReference type="ChEBI" id="CHEBI:58369"/>
        <dbReference type="ChEBI" id="CHEBI:63528"/>
        <dbReference type="ChEBI" id="CHEBI:456216"/>
        <dbReference type="EC" id="2.7.4.9"/>
    </reaction>
</comment>
<dbReference type="GO" id="GO:0006235">
    <property type="term" value="P:dTTP biosynthetic process"/>
    <property type="evidence" value="ECO:0007669"/>
    <property type="project" value="UniProtKB-UniRule"/>
</dbReference>
<dbReference type="PROSITE" id="PS01331">
    <property type="entry name" value="THYMIDYLATE_KINASE"/>
    <property type="match status" value="1"/>
</dbReference>
<dbReference type="GO" id="GO:0006233">
    <property type="term" value="P:dTDP biosynthetic process"/>
    <property type="evidence" value="ECO:0007669"/>
    <property type="project" value="InterPro"/>
</dbReference>